<dbReference type="GO" id="GO:0016567">
    <property type="term" value="P:protein ubiquitination"/>
    <property type="evidence" value="ECO:0007669"/>
    <property type="project" value="InterPro"/>
</dbReference>
<keyword evidence="7" id="KW-0833">Ubl conjugation pathway</keyword>
<dbReference type="PANTHER" id="PTHR11685">
    <property type="entry name" value="RBR FAMILY RING FINGER AND IBR DOMAIN-CONTAINING"/>
    <property type="match status" value="1"/>
</dbReference>
<dbReference type="EC" id="2.3.2.31" evidence="2"/>
<proteinExistence type="predicted"/>
<dbReference type="EMBL" id="MU004299">
    <property type="protein sequence ID" value="KAF2660458.1"/>
    <property type="molecule type" value="Genomic_DNA"/>
</dbReference>
<evidence type="ECO:0000259" key="10">
    <source>
        <dbReference type="PROSITE" id="PS51873"/>
    </source>
</evidence>
<sequence length="389" mass="44611">MNDDVPIHKTAKLGCGHRMCHPCLKRQFLLSANDPQHMPPRCCTSEHIPLKYVERLFDDKFKRLWNKKYQEYTTANRLYCPNKGCGEWIKPSKIRMDMTYGRKYARCGRCNTKVCVLCNGKFHTRRDCPRDEETNRLVQMAKDKGWQRCYSCKALVELKEGCNHMTCRCSAQFCMVCAAPWKTCNCPWFNYQNLDEDDRLNDMRVPYIPQHEVVEVIEEPDDSAPPVRRVSTRVRHRSDRELDRADEVLAAHLQAQLRFEQTPTPSEMRRSDPGVQVYGLGNLGGHHMNDSYTVRPLATSAARTAVRMSAPRFFSRRPSARESPRASRPPVTVTASAMAGLSRDGTRRGANRVGTWLNHVEVDNEAIHTAPRGVEVDDWRVEGSLIGID</sequence>
<evidence type="ECO:0000313" key="12">
    <source>
        <dbReference type="Proteomes" id="UP000799324"/>
    </source>
</evidence>
<dbReference type="CDD" id="cd22584">
    <property type="entry name" value="Rcat_RBR_unk"/>
    <property type="match status" value="1"/>
</dbReference>
<accession>A0A6A6TNI8</accession>
<keyword evidence="3" id="KW-0808">Transferase</keyword>
<dbReference type="Proteomes" id="UP000799324">
    <property type="component" value="Unassembled WGS sequence"/>
</dbReference>
<evidence type="ECO:0000256" key="3">
    <source>
        <dbReference type="ARBA" id="ARBA00022679"/>
    </source>
</evidence>
<protein>
    <recommendedName>
        <fullName evidence="2">RBR-type E3 ubiquitin transferase</fullName>
        <ecNumber evidence="2">2.3.2.31</ecNumber>
    </recommendedName>
</protein>
<reference evidence="11" key="1">
    <citation type="journal article" date="2020" name="Stud. Mycol.">
        <title>101 Dothideomycetes genomes: a test case for predicting lifestyles and emergence of pathogens.</title>
        <authorList>
            <person name="Haridas S."/>
            <person name="Albert R."/>
            <person name="Binder M."/>
            <person name="Bloem J."/>
            <person name="Labutti K."/>
            <person name="Salamov A."/>
            <person name="Andreopoulos B."/>
            <person name="Baker S."/>
            <person name="Barry K."/>
            <person name="Bills G."/>
            <person name="Bluhm B."/>
            <person name="Cannon C."/>
            <person name="Castanera R."/>
            <person name="Culley D."/>
            <person name="Daum C."/>
            <person name="Ezra D."/>
            <person name="Gonzalez J."/>
            <person name="Henrissat B."/>
            <person name="Kuo A."/>
            <person name="Liang C."/>
            <person name="Lipzen A."/>
            <person name="Lutzoni F."/>
            <person name="Magnuson J."/>
            <person name="Mondo S."/>
            <person name="Nolan M."/>
            <person name="Ohm R."/>
            <person name="Pangilinan J."/>
            <person name="Park H.-J."/>
            <person name="Ramirez L."/>
            <person name="Alfaro M."/>
            <person name="Sun H."/>
            <person name="Tritt A."/>
            <person name="Yoshinaga Y."/>
            <person name="Zwiers L.-H."/>
            <person name="Turgeon B."/>
            <person name="Goodwin S."/>
            <person name="Spatafora J."/>
            <person name="Crous P."/>
            <person name="Grigoriev I."/>
        </authorList>
    </citation>
    <scope>NUCLEOTIDE SEQUENCE</scope>
    <source>
        <strain evidence="11">CBS 122681</strain>
    </source>
</reference>
<evidence type="ECO:0000256" key="7">
    <source>
        <dbReference type="ARBA" id="ARBA00022786"/>
    </source>
</evidence>
<keyword evidence="4" id="KW-0479">Metal-binding</keyword>
<dbReference type="AlphaFoldDB" id="A0A6A6TNI8"/>
<feature type="domain" description="RING-type" evidence="10">
    <location>
        <begin position="1"/>
        <end position="195"/>
    </location>
</feature>
<gene>
    <name evidence="11" type="ORF">K491DRAFT_589182</name>
</gene>
<keyword evidence="8" id="KW-0862">Zinc</keyword>
<dbReference type="InterPro" id="IPR002867">
    <property type="entry name" value="IBR_dom"/>
</dbReference>
<evidence type="ECO:0000256" key="6">
    <source>
        <dbReference type="ARBA" id="ARBA00022771"/>
    </source>
</evidence>
<evidence type="ECO:0000256" key="8">
    <source>
        <dbReference type="ARBA" id="ARBA00022833"/>
    </source>
</evidence>
<evidence type="ECO:0000256" key="4">
    <source>
        <dbReference type="ARBA" id="ARBA00022723"/>
    </source>
</evidence>
<dbReference type="Gene3D" id="1.20.120.1750">
    <property type="match status" value="1"/>
</dbReference>
<keyword evidence="12" id="KW-1185">Reference proteome</keyword>
<dbReference type="SUPFAM" id="SSF57850">
    <property type="entry name" value="RING/U-box"/>
    <property type="match status" value="1"/>
</dbReference>
<dbReference type="CDD" id="cd20335">
    <property type="entry name" value="BRcat_RBR"/>
    <property type="match status" value="1"/>
</dbReference>
<name>A0A6A6TNI8_9PLEO</name>
<dbReference type="GO" id="GO:0008270">
    <property type="term" value="F:zinc ion binding"/>
    <property type="evidence" value="ECO:0007669"/>
    <property type="project" value="UniProtKB-KW"/>
</dbReference>
<evidence type="ECO:0000256" key="9">
    <source>
        <dbReference type="SAM" id="MobiDB-lite"/>
    </source>
</evidence>
<comment type="catalytic activity">
    <reaction evidence="1">
        <text>[E2 ubiquitin-conjugating enzyme]-S-ubiquitinyl-L-cysteine + [acceptor protein]-L-lysine = [E2 ubiquitin-conjugating enzyme]-L-cysteine + [acceptor protein]-N(6)-ubiquitinyl-L-lysine.</text>
        <dbReference type="EC" id="2.3.2.31"/>
    </reaction>
</comment>
<dbReference type="PROSITE" id="PS51873">
    <property type="entry name" value="TRIAD"/>
    <property type="match status" value="1"/>
</dbReference>
<dbReference type="Pfam" id="PF01485">
    <property type="entry name" value="IBR"/>
    <property type="match status" value="2"/>
</dbReference>
<organism evidence="11 12">
    <name type="scientific">Lophiostoma macrostomum CBS 122681</name>
    <dbReference type="NCBI Taxonomy" id="1314788"/>
    <lineage>
        <taxon>Eukaryota</taxon>
        <taxon>Fungi</taxon>
        <taxon>Dikarya</taxon>
        <taxon>Ascomycota</taxon>
        <taxon>Pezizomycotina</taxon>
        <taxon>Dothideomycetes</taxon>
        <taxon>Pleosporomycetidae</taxon>
        <taxon>Pleosporales</taxon>
        <taxon>Lophiostomataceae</taxon>
        <taxon>Lophiostoma</taxon>
    </lineage>
</organism>
<keyword evidence="5" id="KW-0677">Repeat</keyword>
<dbReference type="OrthoDB" id="9977870at2759"/>
<evidence type="ECO:0000256" key="2">
    <source>
        <dbReference type="ARBA" id="ARBA00012251"/>
    </source>
</evidence>
<dbReference type="InterPro" id="IPR031127">
    <property type="entry name" value="E3_UB_ligase_RBR"/>
</dbReference>
<evidence type="ECO:0000256" key="1">
    <source>
        <dbReference type="ARBA" id="ARBA00001798"/>
    </source>
</evidence>
<evidence type="ECO:0000256" key="5">
    <source>
        <dbReference type="ARBA" id="ARBA00022737"/>
    </source>
</evidence>
<keyword evidence="6" id="KW-0863">Zinc-finger</keyword>
<dbReference type="InterPro" id="IPR044066">
    <property type="entry name" value="TRIAD_supradom"/>
</dbReference>
<dbReference type="GO" id="GO:0061630">
    <property type="term" value="F:ubiquitin protein ligase activity"/>
    <property type="evidence" value="ECO:0007669"/>
    <property type="project" value="UniProtKB-EC"/>
</dbReference>
<evidence type="ECO:0000313" key="11">
    <source>
        <dbReference type="EMBL" id="KAF2660458.1"/>
    </source>
</evidence>
<feature type="region of interest" description="Disordered" evidence="9">
    <location>
        <begin position="314"/>
        <end position="333"/>
    </location>
</feature>